<keyword evidence="5 8" id="KW-0808">Transferase</keyword>
<dbReference type="CDD" id="cd01635">
    <property type="entry name" value="Glycosyltransferase_GTB-type"/>
    <property type="match status" value="1"/>
</dbReference>
<dbReference type="InterPro" id="IPR003835">
    <property type="entry name" value="Glyco_trans_19"/>
</dbReference>
<evidence type="ECO:0000256" key="7">
    <source>
        <dbReference type="ARBA" id="ARBA00048975"/>
    </source>
</evidence>
<dbReference type="GO" id="GO:0008915">
    <property type="term" value="F:lipid-A-disaccharide synthase activity"/>
    <property type="evidence" value="ECO:0007669"/>
    <property type="project" value="UniProtKB-EC"/>
</dbReference>
<dbReference type="GO" id="GO:0016020">
    <property type="term" value="C:membrane"/>
    <property type="evidence" value="ECO:0007669"/>
    <property type="project" value="GOC"/>
</dbReference>
<name>A0A3B0YJ05_9ZZZZ</name>
<dbReference type="EMBL" id="UOFN01000055">
    <property type="protein sequence ID" value="VAW76123.1"/>
    <property type="molecule type" value="Genomic_DNA"/>
</dbReference>
<evidence type="ECO:0000256" key="6">
    <source>
        <dbReference type="ARBA" id="ARBA00023098"/>
    </source>
</evidence>
<keyword evidence="4 8" id="KW-0328">Glycosyltransferase</keyword>
<evidence type="ECO:0000256" key="1">
    <source>
        <dbReference type="ARBA" id="ARBA00012687"/>
    </source>
</evidence>
<dbReference type="HAMAP" id="MF_00392">
    <property type="entry name" value="LpxB"/>
    <property type="match status" value="1"/>
</dbReference>
<proteinExistence type="inferred from homology"/>
<comment type="catalytic activity">
    <reaction evidence="7">
        <text>a lipid X + a UDP-2-N,3-O-bis[(3R)-3-hydroxyacyl]-alpha-D-glucosamine = a lipid A disaccharide + UDP + H(+)</text>
        <dbReference type="Rhea" id="RHEA:67828"/>
        <dbReference type="ChEBI" id="CHEBI:15378"/>
        <dbReference type="ChEBI" id="CHEBI:58223"/>
        <dbReference type="ChEBI" id="CHEBI:137748"/>
        <dbReference type="ChEBI" id="CHEBI:176338"/>
        <dbReference type="ChEBI" id="CHEBI:176343"/>
        <dbReference type="EC" id="2.4.1.182"/>
    </reaction>
</comment>
<evidence type="ECO:0000256" key="5">
    <source>
        <dbReference type="ARBA" id="ARBA00022679"/>
    </source>
</evidence>
<organism evidence="8">
    <name type="scientific">hydrothermal vent metagenome</name>
    <dbReference type="NCBI Taxonomy" id="652676"/>
    <lineage>
        <taxon>unclassified sequences</taxon>
        <taxon>metagenomes</taxon>
        <taxon>ecological metagenomes</taxon>
    </lineage>
</organism>
<dbReference type="PANTHER" id="PTHR30372:SF4">
    <property type="entry name" value="LIPID-A-DISACCHARIDE SYNTHASE, MITOCHONDRIAL-RELATED"/>
    <property type="match status" value="1"/>
</dbReference>
<keyword evidence="2" id="KW-0444">Lipid biosynthesis</keyword>
<evidence type="ECO:0000256" key="4">
    <source>
        <dbReference type="ARBA" id="ARBA00022676"/>
    </source>
</evidence>
<protein>
    <recommendedName>
        <fullName evidence="1">lipid-A-disaccharide synthase</fullName>
        <ecNumber evidence="1">2.4.1.182</ecNumber>
    </recommendedName>
</protein>
<keyword evidence="3" id="KW-0441">Lipid A biosynthesis</keyword>
<evidence type="ECO:0000256" key="2">
    <source>
        <dbReference type="ARBA" id="ARBA00022516"/>
    </source>
</evidence>
<keyword evidence="6" id="KW-0443">Lipid metabolism</keyword>
<evidence type="ECO:0000313" key="8">
    <source>
        <dbReference type="EMBL" id="VAW76123.1"/>
    </source>
</evidence>
<dbReference type="GO" id="GO:0009245">
    <property type="term" value="P:lipid A biosynthetic process"/>
    <property type="evidence" value="ECO:0007669"/>
    <property type="project" value="UniProtKB-KW"/>
</dbReference>
<dbReference type="AlphaFoldDB" id="A0A3B0YJ05"/>
<sequence length="384" mass="42619">MARQLRIGLVAGEASGDQLGAALICSIRDRYPDAQFECVAGACMREAGCEVLADSERLSVMGLVEVLGHLPDLLALRRQLRNYFITSPPDIFVGIDAPDFNLPLEAKLKRAGIPVVHWVSPSVWAWRQYRIRKIRRSVDLMLTLFPFEESFYQQHDVPCAYTGHPLADTIPECNDPSQAQAALSLESNRRYVALLPGSRRSEVDRLLPVFLQAAQRCLQVESDLVFLIPAAGRSLYDRCQELLANSEFGCELPVMLFEGQARTIMQAADAVLLASGTATLECLLVGRPMLVAYRQHPLSTAVMRRMLKTPYFSLPNHLLGRMQVPEYLQQDANPQRLAEGLLALLQDPERATAQIAPFAAVHRELKRDAAARAADSILERAGFG</sequence>
<dbReference type="NCBIfam" id="TIGR00215">
    <property type="entry name" value="lpxB"/>
    <property type="match status" value="1"/>
</dbReference>
<dbReference type="Pfam" id="PF02684">
    <property type="entry name" value="LpxB"/>
    <property type="match status" value="1"/>
</dbReference>
<evidence type="ECO:0000256" key="3">
    <source>
        <dbReference type="ARBA" id="ARBA00022556"/>
    </source>
</evidence>
<reference evidence="8" key="1">
    <citation type="submission" date="2018-06" db="EMBL/GenBank/DDBJ databases">
        <authorList>
            <person name="Zhirakovskaya E."/>
        </authorList>
    </citation>
    <scope>NUCLEOTIDE SEQUENCE</scope>
</reference>
<accession>A0A3B0YJ05</accession>
<dbReference type="EC" id="2.4.1.182" evidence="1"/>
<gene>
    <name evidence="8" type="ORF">MNBD_GAMMA15-1645</name>
</gene>
<dbReference type="PANTHER" id="PTHR30372">
    <property type="entry name" value="LIPID-A-DISACCHARIDE SYNTHASE"/>
    <property type="match status" value="1"/>
</dbReference>
<dbReference type="GO" id="GO:0005543">
    <property type="term" value="F:phospholipid binding"/>
    <property type="evidence" value="ECO:0007669"/>
    <property type="project" value="TreeGrafter"/>
</dbReference>
<dbReference type="SUPFAM" id="SSF53756">
    <property type="entry name" value="UDP-Glycosyltransferase/glycogen phosphorylase"/>
    <property type="match status" value="1"/>
</dbReference>